<protein>
    <recommendedName>
        <fullName evidence="2">Meiotically up-regulated protein Msb1/Mug8 domain-containing protein</fullName>
    </recommendedName>
</protein>
<evidence type="ECO:0000313" key="3">
    <source>
        <dbReference type="Proteomes" id="UP000504637"/>
    </source>
</evidence>
<reference evidence="4" key="2">
    <citation type="submission" date="2020-04" db="EMBL/GenBank/DDBJ databases">
        <authorList>
            <consortium name="NCBI Genome Project"/>
        </authorList>
    </citation>
    <scope>NUCLEOTIDE SEQUENCE</scope>
    <source>
        <strain evidence="4">CBS 342.82</strain>
    </source>
</reference>
<dbReference type="Pfam" id="PF08101">
    <property type="entry name" value="Msb1-Mug8_dom"/>
    <property type="match status" value="1"/>
</dbReference>
<dbReference type="RefSeq" id="XP_033455144.1">
    <property type="nucleotide sequence ID" value="XM_033602722.1"/>
</dbReference>
<feature type="compositionally biased region" description="Polar residues" evidence="1">
    <location>
        <begin position="879"/>
        <end position="890"/>
    </location>
</feature>
<feature type="compositionally biased region" description="Basic and acidic residues" evidence="1">
    <location>
        <begin position="836"/>
        <end position="848"/>
    </location>
</feature>
<dbReference type="OrthoDB" id="3362494at2759"/>
<feature type="compositionally biased region" description="Low complexity" evidence="1">
    <location>
        <begin position="800"/>
        <end position="816"/>
    </location>
</feature>
<dbReference type="GeneID" id="54360522"/>
<name>A0A6J3LR61_9PEZI</name>
<sequence length="1097" mass="119292">MPLFSRFKSKGAQPASKGGPQGDDEGANARLAAASRWQSNWNSKTIVPEEVEELIHTCTAEMKSRAEALDSPFLLLPFRPNTDPQGARTFIQNFYRANAERSPKYTGAALQQELRLTEPIVLCSIMKWCWSRLPNGVVTWPVYEGFRMGEKESKMARNAFDTFVPISAESEAHKNIIFDFFDLIAAVAAHGKNNGLTGRKLSRLAGWWAFEHADEGNGFEGGYKSWLLAADATSHLFFAYLRSLSPDTDPSMNVIERIPRSLQALLHSTEYPPETPTLMQRSTPRVVMVVSSVSPTPFSLLRRAKNFEYRDNDEILREYAEFEDPIDALTDECKRVLYAISTTNQSSAARSRGGPAANPDESWSAFSNMGFSDIDENALTPKNPKAASNTIRSEPQSRNADNARPTTPSWADFLSSGFADDGTSKPSTLLYPPAQVLPPLGSPAQSALYKKSGSEENLAPGELAAIKNVELDDVFWWVWMTSLAGEEPSERKAVFGRCALVETTIMNGRWLIMEEQVKGATPDPTAGAYIAPKKSIFSFTKRTRLGRKRSTTKHNIAEQTPMRTLSATPSKTSLAPDQHARIKAAAAALTRKTESPDRDALARRGKADDTANKTNNALAVGLQSEAGPAMKFINAYDKNAIRAQYLGDSQAGTGATRAESSSAAAEVATAAAVAIPKTPVHEETPAPAATYSLSPQQRQYPVSPKEPTSAGKSQVNPEALAAVSPVSPAQNKGNDASQSRVGSPSTVPAQPEPSSPVSLRTRKPVPKPTSPVEQPAYHSRDFAAPSPVIPMQNSAAIAAARAMQTASSPTSPITSAGLSSKKSNAGNGGLKKFFKKKDNGDPRGDSLDLIRPTNAAPGSTNQSINRRLSLMRRKEQSVSRDSVATSTSEVESADFAAEAPSVPTYQPAAAPPPTSSHYEPTDPISRVNTRDEEEQARHEFSRFDQGPMMDMPAIIPTESLEEAPSPEHTPREVESSGARNLVPQVQVPADYERPVALTHYQPPPTSDRDSETTIEDHRDAGQVQDRWATIRENAARRANRAEERQSEDQSTPSRFSQSVKTDDGETSGEETIESRVARIKARVAELTGNMDNSSVRR</sequence>
<feature type="region of interest" description="Disordered" evidence="1">
    <location>
        <begin position="588"/>
        <end position="609"/>
    </location>
</feature>
<feature type="domain" description="Meiotically up-regulated protein Msb1/Mug8" evidence="2">
    <location>
        <begin position="47"/>
        <end position="516"/>
    </location>
</feature>
<keyword evidence="3" id="KW-1185">Reference proteome</keyword>
<feature type="compositionally biased region" description="Polar residues" evidence="1">
    <location>
        <begin position="691"/>
        <end position="700"/>
    </location>
</feature>
<dbReference type="InterPro" id="IPR012965">
    <property type="entry name" value="Msb1/Mug8_dom"/>
</dbReference>
<feature type="region of interest" description="Disordered" evidence="1">
    <location>
        <begin position="344"/>
        <end position="406"/>
    </location>
</feature>
<feature type="compositionally biased region" description="Basic and acidic residues" evidence="1">
    <location>
        <begin position="1006"/>
        <end position="1020"/>
    </location>
</feature>
<feature type="region of interest" description="Disordered" evidence="1">
    <location>
        <begin position="1"/>
        <end position="28"/>
    </location>
</feature>
<feature type="region of interest" description="Disordered" evidence="1">
    <location>
        <begin position="800"/>
        <end position="1075"/>
    </location>
</feature>
<feature type="compositionally biased region" description="Polar residues" evidence="1">
    <location>
        <begin position="386"/>
        <end position="406"/>
    </location>
</feature>
<accession>A0A6J3LR61</accession>
<evidence type="ECO:0000313" key="4">
    <source>
        <dbReference type="RefSeq" id="XP_033455144.1"/>
    </source>
</evidence>
<dbReference type="Proteomes" id="UP000504637">
    <property type="component" value="Unplaced"/>
</dbReference>
<dbReference type="AlphaFoldDB" id="A0A6J3LR61"/>
<dbReference type="PANTHER" id="PTHR28093:SF1">
    <property type="entry name" value="MORPHOGENESIS-RELATED PROTEIN MSB1"/>
    <property type="match status" value="1"/>
</dbReference>
<feature type="compositionally biased region" description="Polar residues" evidence="1">
    <location>
        <begin position="727"/>
        <end position="748"/>
    </location>
</feature>
<dbReference type="PANTHER" id="PTHR28093">
    <property type="entry name" value="MORPHOGENESIS-RELATED PROTEIN MSB1"/>
    <property type="match status" value="1"/>
</dbReference>
<gene>
    <name evidence="4" type="ORF">K489DRAFT_365377</name>
</gene>
<feature type="compositionally biased region" description="Low complexity" evidence="1">
    <location>
        <begin position="346"/>
        <end position="357"/>
    </location>
</feature>
<feature type="compositionally biased region" description="Polar residues" evidence="1">
    <location>
        <begin position="856"/>
        <end position="866"/>
    </location>
</feature>
<dbReference type="InterPro" id="IPR037508">
    <property type="entry name" value="Msb1/Mug8"/>
</dbReference>
<organism evidence="4">
    <name type="scientific">Dissoconium aciculare CBS 342.82</name>
    <dbReference type="NCBI Taxonomy" id="1314786"/>
    <lineage>
        <taxon>Eukaryota</taxon>
        <taxon>Fungi</taxon>
        <taxon>Dikarya</taxon>
        <taxon>Ascomycota</taxon>
        <taxon>Pezizomycotina</taxon>
        <taxon>Dothideomycetes</taxon>
        <taxon>Dothideomycetidae</taxon>
        <taxon>Mycosphaerellales</taxon>
        <taxon>Dissoconiaceae</taxon>
        <taxon>Dissoconium</taxon>
    </lineage>
</organism>
<feature type="compositionally biased region" description="Basic and acidic residues" evidence="1">
    <location>
        <begin position="1033"/>
        <end position="1047"/>
    </location>
</feature>
<dbReference type="CDD" id="cd04401">
    <property type="entry name" value="RhoGAP_fMSB1"/>
    <property type="match status" value="1"/>
</dbReference>
<feature type="region of interest" description="Disordered" evidence="1">
    <location>
        <begin position="676"/>
        <end position="786"/>
    </location>
</feature>
<evidence type="ECO:0000256" key="1">
    <source>
        <dbReference type="SAM" id="MobiDB-lite"/>
    </source>
</evidence>
<reference evidence="4" key="3">
    <citation type="submission" date="2025-08" db="UniProtKB">
        <authorList>
            <consortium name="RefSeq"/>
        </authorList>
    </citation>
    <scope>IDENTIFICATION</scope>
    <source>
        <strain evidence="4">CBS 342.82</strain>
    </source>
</reference>
<evidence type="ECO:0000259" key="2">
    <source>
        <dbReference type="Pfam" id="PF08101"/>
    </source>
</evidence>
<reference evidence="4" key="1">
    <citation type="submission" date="2020-01" db="EMBL/GenBank/DDBJ databases">
        <authorList>
            <consortium name="DOE Joint Genome Institute"/>
            <person name="Haridas S."/>
            <person name="Albert R."/>
            <person name="Binder M."/>
            <person name="Bloem J."/>
            <person name="Labutti K."/>
            <person name="Salamov A."/>
            <person name="Andreopoulos B."/>
            <person name="Baker S.E."/>
            <person name="Barry K."/>
            <person name="Bills G."/>
            <person name="Bluhm B.H."/>
            <person name="Cannon C."/>
            <person name="Castanera R."/>
            <person name="Culley D.E."/>
            <person name="Daum C."/>
            <person name="Ezra D."/>
            <person name="Gonzalez J.B."/>
            <person name="Henrissat B."/>
            <person name="Kuo A."/>
            <person name="Liang C."/>
            <person name="Lipzen A."/>
            <person name="Lutzoni F."/>
            <person name="Magnuson J."/>
            <person name="Mondo S."/>
            <person name="Nolan M."/>
            <person name="Ohm R."/>
            <person name="Pangilinan J."/>
            <person name="Park H.-J."/>
            <person name="Ramirez L."/>
            <person name="Alfaro M."/>
            <person name="Sun H."/>
            <person name="Tritt A."/>
            <person name="Yoshinaga Y."/>
            <person name="Zwiers L.-H."/>
            <person name="Turgeon B.G."/>
            <person name="Goodwin S.B."/>
            <person name="Spatafora J.W."/>
            <person name="Crous P.W."/>
            <person name="Grigoriev I.V."/>
        </authorList>
    </citation>
    <scope>NUCLEOTIDE SEQUENCE</scope>
    <source>
        <strain evidence="4">CBS 342.82</strain>
    </source>
</reference>
<proteinExistence type="predicted"/>
<feature type="compositionally biased region" description="Basic and acidic residues" evidence="1">
    <location>
        <begin position="591"/>
        <end position="609"/>
    </location>
</feature>
<feature type="compositionally biased region" description="Polar residues" evidence="1">
    <location>
        <begin position="1048"/>
        <end position="1059"/>
    </location>
</feature>